<keyword evidence="11" id="KW-0560">Oxidoreductase</keyword>
<dbReference type="SUPFAM" id="SSF48113">
    <property type="entry name" value="Heme-dependent peroxidases"/>
    <property type="match status" value="1"/>
</dbReference>
<feature type="region of interest" description="Disordered" evidence="22">
    <location>
        <begin position="373"/>
        <end position="396"/>
    </location>
</feature>
<dbReference type="PROSITE" id="PS00028">
    <property type="entry name" value="ZINC_FINGER_C2H2_1"/>
    <property type="match status" value="1"/>
</dbReference>
<dbReference type="PROSITE" id="PS00435">
    <property type="entry name" value="PEROXIDASE_1"/>
    <property type="match status" value="1"/>
</dbReference>
<feature type="domain" description="Plant heme peroxidase family profile" evidence="26">
    <location>
        <begin position="30"/>
        <end position="345"/>
    </location>
</feature>
<feature type="binding site" description="axial binding residue" evidence="18">
    <location>
        <position position="209"/>
    </location>
    <ligand>
        <name>heme b</name>
        <dbReference type="ChEBI" id="CHEBI:60344"/>
    </ligand>
    <ligandPart>
        <name>Fe</name>
        <dbReference type="ChEBI" id="CHEBI:18248"/>
    </ligandPart>
</feature>
<keyword evidence="7" id="KW-0575">Peroxidase</keyword>
<feature type="compositionally biased region" description="Polar residues" evidence="22">
    <location>
        <begin position="385"/>
        <end position="396"/>
    </location>
</feature>
<evidence type="ECO:0000256" key="23">
    <source>
        <dbReference type="SAM" id="Phobius"/>
    </source>
</evidence>
<keyword evidence="14 20" id="KW-1015">Disulfide bond</keyword>
<evidence type="ECO:0000256" key="6">
    <source>
        <dbReference type="ARBA" id="ARBA00012313"/>
    </source>
</evidence>
<feature type="disulfide bond" evidence="20">
    <location>
        <begin position="123"/>
        <end position="341"/>
    </location>
</feature>
<dbReference type="GO" id="GO:0006629">
    <property type="term" value="P:lipid metabolic process"/>
    <property type="evidence" value="ECO:0007669"/>
    <property type="project" value="UniProtKB-KW"/>
</dbReference>
<name>A0AA38ZYU7_VITRO</name>
<feature type="domain" description="C2H2-type" evidence="25">
    <location>
        <begin position="1079"/>
        <end position="1106"/>
    </location>
</feature>
<evidence type="ECO:0000256" key="12">
    <source>
        <dbReference type="ARBA" id="ARBA00023004"/>
    </source>
</evidence>
<feature type="disulfide bond" evidence="20">
    <location>
        <begin position="216"/>
        <end position="248"/>
    </location>
</feature>
<comment type="similarity">
    <text evidence="5">Belongs to the fatty acid desaturase type 1 family.</text>
</comment>
<evidence type="ECO:0000256" key="7">
    <source>
        <dbReference type="ARBA" id="ARBA00022559"/>
    </source>
</evidence>
<keyword evidence="10 18" id="KW-0106">Calcium</keyword>
<comment type="catalytic activity">
    <reaction evidence="1">
        <text>2 a phenolic donor + H2O2 = 2 a phenolic radical donor + 2 H2O</text>
        <dbReference type="Rhea" id="RHEA:56136"/>
        <dbReference type="ChEBI" id="CHEBI:15377"/>
        <dbReference type="ChEBI" id="CHEBI:16240"/>
        <dbReference type="ChEBI" id="CHEBI:139520"/>
        <dbReference type="ChEBI" id="CHEBI:139521"/>
        <dbReference type="EC" id="1.11.1.7"/>
    </reaction>
</comment>
<comment type="function">
    <text evidence="2">Removal of H(2)O(2), oxidation of toxic reductants, biosynthesis and degradation of lignin, suberization, auxin catabolism, response to environmental stresses such as wounding, pathogen attack and oxidative stress. These functions might be dependent on each isozyme/isoform in each plant tissue.</text>
</comment>
<dbReference type="InterPro" id="IPR013087">
    <property type="entry name" value="Znf_C2H2_type"/>
</dbReference>
<dbReference type="PRINTS" id="PR00458">
    <property type="entry name" value="PEROXIDASE"/>
</dbReference>
<keyword evidence="21" id="KW-0862">Zinc</keyword>
<keyword evidence="23" id="KW-1133">Transmembrane helix</keyword>
<keyword evidence="24" id="KW-0732">Signal</keyword>
<feature type="binding site" evidence="18">
    <location>
        <position position="77"/>
    </location>
    <ligand>
        <name>Ca(2+)</name>
        <dbReference type="ChEBI" id="CHEBI:29108"/>
        <label>1</label>
    </ligand>
</feature>
<feature type="site" description="Transition state stabilizer" evidence="19">
    <location>
        <position position="67"/>
    </location>
</feature>
<organism evidence="27 28">
    <name type="scientific">Vitis rotundifolia</name>
    <name type="common">Muscadine grape</name>
    <dbReference type="NCBI Taxonomy" id="103349"/>
    <lineage>
        <taxon>Eukaryota</taxon>
        <taxon>Viridiplantae</taxon>
        <taxon>Streptophyta</taxon>
        <taxon>Embryophyta</taxon>
        <taxon>Tracheophyta</taxon>
        <taxon>Spermatophyta</taxon>
        <taxon>Magnoliopsida</taxon>
        <taxon>eudicotyledons</taxon>
        <taxon>Gunneridae</taxon>
        <taxon>Pentapetalae</taxon>
        <taxon>rosids</taxon>
        <taxon>Vitales</taxon>
        <taxon>Vitaceae</taxon>
        <taxon>Viteae</taxon>
        <taxon>Vitis</taxon>
    </lineage>
</organism>
<feature type="binding site" evidence="18">
    <location>
        <position position="261"/>
    </location>
    <ligand>
        <name>Ca(2+)</name>
        <dbReference type="ChEBI" id="CHEBI:29108"/>
        <label>2</label>
    </ligand>
</feature>
<dbReference type="PROSITE" id="PS50873">
    <property type="entry name" value="PEROXIDASE_4"/>
    <property type="match status" value="1"/>
</dbReference>
<protein>
    <recommendedName>
        <fullName evidence="6">peroxidase</fullName>
        <ecNumber evidence="6">1.11.1.7</ecNumber>
    </recommendedName>
</protein>
<dbReference type="InterPro" id="IPR033905">
    <property type="entry name" value="Secretory_peroxidase"/>
</dbReference>
<dbReference type="InterPro" id="IPR019794">
    <property type="entry name" value="Peroxidases_AS"/>
</dbReference>
<evidence type="ECO:0000256" key="1">
    <source>
        <dbReference type="ARBA" id="ARBA00000189"/>
    </source>
</evidence>
<dbReference type="GO" id="GO:0140825">
    <property type="term" value="F:lactoperoxidase activity"/>
    <property type="evidence" value="ECO:0007669"/>
    <property type="project" value="UniProtKB-EC"/>
</dbReference>
<dbReference type="CDD" id="cd00693">
    <property type="entry name" value="secretory_peroxidase"/>
    <property type="match status" value="1"/>
</dbReference>
<keyword evidence="15" id="KW-0325">Glycoprotein</keyword>
<dbReference type="InterPro" id="IPR005804">
    <property type="entry name" value="FA_desaturase_dom"/>
</dbReference>
<comment type="similarity">
    <text evidence="4">Belongs to the peroxidase family. Ascorbate peroxidase subfamily.</text>
</comment>
<evidence type="ECO:0000313" key="27">
    <source>
        <dbReference type="EMBL" id="KAJ9697845.1"/>
    </source>
</evidence>
<accession>A0AA38ZYU7</accession>
<keyword evidence="9 18" id="KW-0479">Metal-binding</keyword>
<keyword evidence="21" id="KW-0863">Zinc-finger</keyword>
<comment type="subcellular location">
    <subcellularLocation>
        <location evidence="3">Membrane</location>
    </subcellularLocation>
</comment>
<dbReference type="Gene3D" id="1.10.420.10">
    <property type="entry name" value="Peroxidase, domain 2"/>
    <property type="match status" value="1"/>
</dbReference>
<evidence type="ECO:0000256" key="13">
    <source>
        <dbReference type="ARBA" id="ARBA00023098"/>
    </source>
</evidence>
<evidence type="ECO:0000256" key="5">
    <source>
        <dbReference type="ARBA" id="ARBA00009295"/>
    </source>
</evidence>
<feature type="binding site" evidence="17">
    <location>
        <position position="179"/>
    </location>
    <ligand>
        <name>substrate</name>
    </ligand>
</feature>
<feature type="signal peptide" evidence="24">
    <location>
        <begin position="1"/>
        <end position="29"/>
    </location>
</feature>
<dbReference type="InterPro" id="IPR002016">
    <property type="entry name" value="Haem_peroxidase"/>
</dbReference>
<keyword evidence="13" id="KW-0443">Lipid metabolism</keyword>
<feature type="binding site" evidence="18">
    <location>
        <position position="269"/>
    </location>
    <ligand>
        <name>Ca(2+)</name>
        <dbReference type="ChEBI" id="CHEBI:29108"/>
        <label>2</label>
    </ligand>
</feature>
<evidence type="ECO:0000256" key="22">
    <source>
        <dbReference type="SAM" id="MobiDB-lite"/>
    </source>
</evidence>
<feature type="region of interest" description="Disordered" evidence="22">
    <location>
        <begin position="1044"/>
        <end position="1071"/>
    </location>
</feature>
<evidence type="ECO:0000256" key="10">
    <source>
        <dbReference type="ARBA" id="ARBA00022837"/>
    </source>
</evidence>
<dbReference type="GO" id="GO:0008270">
    <property type="term" value="F:zinc ion binding"/>
    <property type="evidence" value="ECO:0007669"/>
    <property type="project" value="UniProtKB-KW"/>
</dbReference>
<dbReference type="PROSITE" id="PS50157">
    <property type="entry name" value="ZINC_FINGER_C2H2_2"/>
    <property type="match status" value="1"/>
</dbReference>
<dbReference type="AlphaFoldDB" id="A0AA38ZYU7"/>
<evidence type="ECO:0000256" key="20">
    <source>
        <dbReference type="PIRSR" id="PIRSR600823-5"/>
    </source>
</evidence>
<dbReference type="GO" id="GO:0042744">
    <property type="term" value="P:hydrogen peroxide catabolic process"/>
    <property type="evidence" value="ECO:0007669"/>
    <property type="project" value="InterPro"/>
</dbReference>
<gene>
    <name evidence="27" type="ORF">PVL29_007122</name>
</gene>
<sequence>MEGSASGKFSGYSCLFMISFLMMCLGVRSQLTTDFYKGSCPNLLQIVRKEVKNAIKTETRMAASLVRLHFHDCFVNGCDGSILLDGSDGEKSALPNLNSVRGFDVVDTIKSSVESACPGVVSCADILAIAARDSVLLSVSLGMKLRRNPLQSGGNTWKVFLGRRDGLVANQTGANNGLPFPTDSLDTITQKFANVGLNQTDVVSLSGAHTIGLARCTTFSSRLFNFSGTGAADSTMDTELVSGLQTLCPQGGDGNKTTSLDQNSTDLFDNHYFKNLLIEKGVLSSDQILFTGDAAASTTKSLVESYSSNSGLFFSDFTNSMIKMGNISPITGSNGQIRTNCRVGVSFQHAGSVLSFRHLPRSPVSYRSELLLRKQPRNRPVEATGETTPFHLTSSNYKSTRGGTAGCCQQAYGRESGGAHHEKRAARRGKLILRFRCLIKMGAGGRMSVPNSPVQRVPHTKPPFTLSQIKKAIPPHCFQRSIPRSFSYVAYDLSLAFLFYYIATSYFSLLPSWLTYLAWPLYWTLQGCTLTGVWVIAHECGHHAFSDFQWLDDTVGLILHSSLLVPYFSWKISHRRHHSNTGSLERDEVFVPKPKSRIPWFSKYLNNPLGRALTLVITLTLGWPLYLAFNVSGRPYDRFACHYDPYGPIYSHRERLHIFISDAGIFTASYVLYRLILAKGLAWVVCMYGIPLLIVNAFLVLITYLQHTHPTLPHYDSSEWDWLRGALATVDRDYGVLNKVFHNITDTHVAHHLFSTMPHYHAMEATRAIKPILGEYYQFDGTPFYKAMWREARECLYVEPDEGGSDKDFVLITNYSELYKKDHLGLYTSQIFLLSLHLSAMDFSMLSSDHFGFVCDQYENPCSDFLPLSSSTFDLHHLHESILVSPHLTNPPFQWYENNSFRSSFNGLNHVDSTLVSHQLMVADHNHTELQWQQNLHHFSTALQHPPATLPQGQFGASFGSQYGVIVRRSVVETLTYQQIQPLPHVTTPSPYYQAQSQTPPKNYMLMEVEDDDDYDIKPNLLHFPALPQNNSVYPPQVLQIEGQNQMPEDDDPNDNDGHKNQTDKYGTRSLNHKKYGPYTCPRCKMEIETSQSFASHMKSHYSSETEDERKKRIEAKYKKKNLRVAYSYDGQLTLVPEE</sequence>
<feature type="binding site" evidence="18">
    <location>
        <position position="75"/>
    </location>
    <ligand>
        <name>Ca(2+)</name>
        <dbReference type="ChEBI" id="CHEBI:29108"/>
        <label>1</label>
    </ligand>
</feature>
<evidence type="ECO:0000256" key="24">
    <source>
        <dbReference type="SAM" id="SignalP"/>
    </source>
</evidence>
<evidence type="ECO:0000256" key="4">
    <source>
        <dbReference type="ARBA" id="ARBA00006873"/>
    </source>
</evidence>
<dbReference type="FunFam" id="1.10.520.10:FF:000009">
    <property type="entry name" value="Peroxidase"/>
    <property type="match status" value="1"/>
</dbReference>
<keyword evidence="28" id="KW-1185">Reference proteome</keyword>
<comment type="caution">
    <text evidence="27">The sequence shown here is derived from an EMBL/GenBank/DDBJ whole genome shotgun (WGS) entry which is preliminary data.</text>
</comment>
<dbReference type="PANTHER" id="PTHR32100">
    <property type="entry name" value="OMEGA-6 FATTY ACID DESATURASE, CHLOROPLASTIC"/>
    <property type="match status" value="1"/>
</dbReference>
<keyword evidence="23" id="KW-0472">Membrane</keyword>
<comment type="cofactor">
    <cofactor evidence="18">
        <name>Ca(2+)</name>
        <dbReference type="ChEBI" id="CHEBI:29108"/>
    </cofactor>
    <text evidence="18">Binds 2 calcium ions per subunit.</text>
</comment>
<feature type="binding site" evidence="18">
    <location>
        <position position="90"/>
    </location>
    <ligand>
        <name>Ca(2+)</name>
        <dbReference type="ChEBI" id="CHEBI:29108"/>
        <label>1</label>
    </ligand>
</feature>
<feature type="disulfide bond" evidence="20">
    <location>
        <begin position="73"/>
        <end position="78"/>
    </location>
</feature>
<dbReference type="InterPro" id="IPR012171">
    <property type="entry name" value="Fatty_acid_desaturase"/>
</dbReference>
<feature type="binding site" evidence="18">
    <location>
        <position position="72"/>
    </location>
    <ligand>
        <name>Ca(2+)</name>
        <dbReference type="ChEBI" id="CHEBI:29108"/>
        <label>1</label>
    </ligand>
</feature>
<evidence type="ECO:0000256" key="19">
    <source>
        <dbReference type="PIRSR" id="PIRSR600823-4"/>
    </source>
</evidence>
<keyword evidence="12 18" id="KW-0408">Iron</keyword>
<dbReference type="InterPro" id="IPR000823">
    <property type="entry name" value="Peroxidase_pln"/>
</dbReference>
<feature type="active site" description="Proton acceptor" evidence="16">
    <location>
        <position position="71"/>
    </location>
</feature>
<dbReference type="Gene3D" id="1.10.520.10">
    <property type="match status" value="1"/>
</dbReference>
<dbReference type="InterPro" id="IPR010255">
    <property type="entry name" value="Haem_peroxidase_sf"/>
</dbReference>
<keyword evidence="8" id="KW-0349">Heme</keyword>
<evidence type="ECO:0000256" key="18">
    <source>
        <dbReference type="PIRSR" id="PIRSR600823-3"/>
    </source>
</evidence>
<evidence type="ECO:0000313" key="28">
    <source>
        <dbReference type="Proteomes" id="UP001168098"/>
    </source>
</evidence>
<dbReference type="PROSITE" id="PS00436">
    <property type="entry name" value="PEROXIDASE_2"/>
    <property type="match status" value="1"/>
</dbReference>
<dbReference type="EMBL" id="JARBHA010000006">
    <property type="protein sequence ID" value="KAJ9697845.1"/>
    <property type="molecule type" value="Genomic_DNA"/>
</dbReference>
<feature type="transmembrane region" description="Helical" evidence="23">
    <location>
        <begin position="612"/>
        <end position="629"/>
    </location>
</feature>
<keyword evidence="23" id="KW-0812">Transmembrane</keyword>
<evidence type="ECO:0000256" key="15">
    <source>
        <dbReference type="ARBA" id="ARBA00023180"/>
    </source>
</evidence>
<comment type="cofactor">
    <cofactor evidence="18">
        <name>heme b</name>
        <dbReference type="ChEBI" id="CHEBI:60344"/>
    </cofactor>
    <text evidence="18">Binds 1 heme b (iron(II)-protoporphyrin IX) group per subunit.</text>
</comment>
<dbReference type="Pfam" id="PF00141">
    <property type="entry name" value="peroxidase"/>
    <property type="match status" value="1"/>
</dbReference>
<evidence type="ECO:0000256" key="14">
    <source>
        <dbReference type="ARBA" id="ARBA00023157"/>
    </source>
</evidence>
<dbReference type="GO" id="GO:0006979">
    <property type="term" value="P:response to oxidative stress"/>
    <property type="evidence" value="ECO:0007669"/>
    <property type="project" value="InterPro"/>
</dbReference>
<feature type="transmembrane region" description="Helical" evidence="23">
    <location>
        <begin position="488"/>
        <end position="509"/>
    </location>
</feature>
<evidence type="ECO:0000256" key="17">
    <source>
        <dbReference type="PIRSR" id="PIRSR600823-2"/>
    </source>
</evidence>
<proteinExistence type="inferred from homology"/>
<feature type="binding site" evidence="18">
    <location>
        <position position="79"/>
    </location>
    <ligand>
        <name>Ca(2+)</name>
        <dbReference type="ChEBI" id="CHEBI:29108"/>
        <label>1</label>
    </ligand>
</feature>
<feature type="binding site" evidence="18">
    <location>
        <position position="210"/>
    </location>
    <ligand>
        <name>Ca(2+)</name>
        <dbReference type="ChEBI" id="CHEBI:29108"/>
        <label>2</label>
    </ligand>
</feature>
<dbReference type="Proteomes" id="UP001168098">
    <property type="component" value="Unassembled WGS sequence"/>
</dbReference>
<feature type="transmembrane region" description="Helical" evidence="23">
    <location>
        <begin position="516"/>
        <end position="537"/>
    </location>
</feature>
<dbReference type="CDD" id="cd03507">
    <property type="entry name" value="Delta12-FADS-like"/>
    <property type="match status" value="1"/>
</dbReference>
<dbReference type="GO" id="GO:0016020">
    <property type="term" value="C:membrane"/>
    <property type="evidence" value="ECO:0007669"/>
    <property type="project" value="UniProtKB-SubCell"/>
</dbReference>
<evidence type="ECO:0000256" key="9">
    <source>
        <dbReference type="ARBA" id="ARBA00022723"/>
    </source>
</evidence>
<dbReference type="EC" id="1.11.1.7" evidence="6"/>
<evidence type="ECO:0000256" key="21">
    <source>
        <dbReference type="PROSITE-ProRule" id="PRU00042"/>
    </source>
</evidence>
<feature type="chain" id="PRO_5041220801" description="peroxidase" evidence="24">
    <location>
        <begin position="30"/>
        <end position="1139"/>
    </location>
</feature>
<dbReference type="GO" id="GO:0020037">
    <property type="term" value="F:heme binding"/>
    <property type="evidence" value="ECO:0007669"/>
    <property type="project" value="InterPro"/>
</dbReference>
<feature type="compositionally biased region" description="Basic and acidic residues" evidence="22">
    <location>
        <begin position="1056"/>
        <end position="1067"/>
    </location>
</feature>
<dbReference type="InterPro" id="IPR019793">
    <property type="entry name" value="Peroxidases_heam-ligand_BS"/>
</dbReference>
<evidence type="ECO:0000256" key="2">
    <source>
        <dbReference type="ARBA" id="ARBA00002322"/>
    </source>
</evidence>
<dbReference type="PRINTS" id="PR00461">
    <property type="entry name" value="PLPEROXIDASE"/>
</dbReference>
<feature type="transmembrane region" description="Helical" evidence="23">
    <location>
        <begin position="680"/>
        <end position="705"/>
    </location>
</feature>
<evidence type="ECO:0000256" key="8">
    <source>
        <dbReference type="ARBA" id="ARBA00022617"/>
    </source>
</evidence>
<evidence type="ECO:0000259" key="25">
    <source>
        <dbReference type="PROSITE" id="PS50157"/>
    </source>
</evidence>
<evidence type="ECO:0000259" key="26">
    <source>
        <dbReference type="PROSITE" id="PS50873"/>
    </source>
</evidence>
<feature type="binding site" evidence="18">
    <location>
        <position position="81"/>
    </location>
    <ligand>
        <name>Ca(2+)</name>
        <dbReference type="ChEBI" id="CHEBI:29108"/>
        <label>1</label>
    </ligand>
</feature>
<evidence type="ECO:0000256" key="16">
    <source>
        <dbReference type="PIRSR" id="PIRSR600823-1"/>
    </source>
</evidence>
<evidence type="ECO:0000256" key="11">
    <source>
        <dbReference type="ARBA" id="ARBA00023002"/>
    </source>
</evidence>
<dbReference type="FunFam" id="1.10.420.10:FF:000001">
    <property type="entry name" value="Peroxidase"/>
    <property type="match status" value="1"/>
</dbReference>
<reference evidence="27 28" key="1">
    <citation type="journal article" date="2023" name="BMC Biotechnol.">
        <title>Vitis rotundifolia cv Carlos genome sequencing.</title>
        <authorList>
            <person name="Huff M."/>
            <person name="Hulse-Kemp A."/>
            <person name="Scheffler B."/>
            <person name="Youngblood R."/>
            <person name="Simpson S."/>
            <person name="Babiker E."/>
            <person name="Staton M."/>
        </authorList>
    </citation>
    <scope>NUCLEOTIDE SEQUENCE [LARGE SCALE GENOMIC DNA]</scope>
    <source>
        <tissue evidence="27">Leaf</tissue>
    </source>
</reference>
<evidence type="ECO:0000256" key="3">
    <source>
        <dbReference type="ARBA" id="ARBA00004370"/>
    </source>
</evidence>
<feature type="disulfide bond" evidence="20">
    <location>
        <begin position="40"/>
        <end position="117"/>
    </location>
</feature>
<dbReference type="Pfam" id="PF00487">
    <property type="entry name" value="FA_desaturase"/>
    <property type="match status" value="1"/>
</dbReference>